<protein>
    <submittedName>
        <fullName evidence="1">Uncharacterized protein</fullName>
    </submittedName>
</protein>
<name>A0AA35YK18_LACSI</name>
<gene>
    <name evidence="1" type="ORF">LSALG_LOCUS15429</name>
</gene>
<reference evidence="1" key="1">
    <citation type="submission" date="2023-04" db="EMBL/GenBank/DDBJ databases">
        <authorList>
            <person name="Vijverberg K."/>
            <person name="Xiong W."/>
            <person name="Schranz E."/>
        </authorList>
    </citation>
    <scope>NUCLEOTIDE SEQUENCE</scope>
</reference>
<organism evidence="1 2">
    <name type="scientific">Lactuca saligna</name>
    <name type="common">Willowleaf lettuce</name>
    <dbReference type="NCBI Taxonomy" id="75948"/>
    <lineage>
        <taxon>Eukaryota</taxon>
        <taxon>Viridiplantae</taxon>
        <taxon>Streptophyta</taxon>
        <taxon>Embryophyta</taxon>
        <taxon>Tracheophyta</taxon>
        <taxon>Spermatophyta</taxon>
        <taxon>Magnoliopsida</taxon>
        <taxon>eudicotyledons</taxon>
        <taxon>Gunneridae</taxon>
        <taxon>Pentapetalae</taxon>
        <taxon>asterids</taxon>
        <taxon>campanulids</taxon>
        <taxon>Asterales</taxon>
        <taxon>Asteraceae</taxon>
        <taxon>Cichorioideae</taxon>
        <taxon>Cichorieae</taxon>
        <taxon>Lactucinae</taxon>
        <taxon>Lactuca</taxon>
    </lineage>
</organism>
<sequence length="165" mass="19041">MLSSRFLQLCFRSPPYLSYFLTESFFSFIRRHSLQSLSLPLISIDLSSSLTAPSSAHNHRPTPLPIGTCFYHIHTVSTSDGYQIHIIFSYESSLQVIWRWLRWSGDSDLHEQSCSNFNIQLPIFCPLLLLLMALFDFNICVEVSTNPGSNFFWGFSPILRRSLIR</sequence>
<accession>A0AA35YK18</accession>
<evidence type="ECO:0000313" key="1">
    <source>
        <dbReference type="EMBL" id="CAI9275400.1"/>
    </source>
</evidence>
<keyword evidence="2" id="KW-1185">Reference proteome</keyword>
<proteinExistence type="predicted"/>
<dbReference type="EMBL" id="OX465079">
    <property type="protein sequence ID" value="CAI9275400.1"/>
    <property type="molecule type" value="Genomic_DNA"/>
</dbReference>
<dbReference type="AlphaFoldDB" id="A0AA35YK18"/>
<evidence type="ECO:0000313" key="2">
    <source>
        <dbReference type="Proteomes" id="UP001177003"/>
    </source>
</evidence>
<dbReference type="Proteomes" id="UP001177003">
    <property type="component" value="Chromosome 3"/>
</dbReference>